<evidence type="ECO:0000313" key="2">
    <source>
        <dbReference type="EMBL" id="KAK1607170.1"/>
    </source>
</evidence>
<accession>A0AAD8QQK8</accession>
<dbReference type="EMBL" id="JAUUTY010000007">
    <property type="protein sequence ID" value="KAK1607170.1"/>
    <property type="molecule type" value="Genomic_DNA"/>
</dbReference>
<evidence type="ECO:0000256" key="1">
    <source>
        <dbReference type="SAM" id="MobiDB-lite"/>
    </source>
</evidence>
<sequence length="141" mass="15709">MGPPATPRRERIYVTVAVAQMFWDAGVPMPWGDVHLPHGWHLSPDRVPVPPIPGSAARHAEIRRRARSCRRTSSRTAHGDASPNRDLWFEVEHDARRRTCFTSATRGTLAHLHAGWPPPRRPLHRRAALAQAPHRPGGGGD</sequence>
<feature type="region of interest" description="Disordered" evidence="1">
    <location>
        <begin position="51"/>
        <end position="85"/>
    </location>
</feature>
<name>A0AAD8QQK8_LOLMU</name>
<comment type="caution">
    <text evidence="2">The sequence shown here is derived from an EMBL/GenBank/DDBJ whole genome shotgun (WGS) entry which is preliminary data.</text>
</comment>
<feature type="compositionally biased region" description="Basic residues" evidence="1">
    <location>
        <begin position="61"/>
        <end position="73"/>
    </location>
</feature>
<proteinExistence type="predicted"/>
<evidence type="ECO:0000313" key="3">
    <source>
        <dbReference type="Proteomes" id="UP001231189"/>
    </source>
</evidence>
<protein>
    <submittedName>
        <fullName evidence="2">Uncharacterized protein</fullName>
    </submittedName>
</protein>
<dbReference type="AlphaFoldDB" id="A0AAD8QQK8"/>
<gene>
    <name evidence="2" type="ORF">QYE76_030843</name>
</gene>
<dbReference type="Proteomes" id="UP001231189">
    <property type="component" value="Unassembled WGS sequence"/>
</dbReference>
<reference evidence="2" key="1">
    <citation type="submission" date="2023-07" db="EMBL/GenBank/DDBJ databases">
        <title>A chromosome-level genome assembly of Lolium multiflorum.</title>
        <authorList>
            <person name="Chen Y."/>
            <person name="Copetti D."/>
            <person name="Kolliker R."/>
            <person name="Studer B."/>
        </authorList>
    </citation>
    <scope>NUCLEOTIDE SEQUENCE</scope>
    <source>
        <strain evidence="2">02402/16</strain>
        <tissue evidence="2">Leaf</tissue>
    </source>
</reference>
<keyword evidence="3" id="KW-1185">Reference proteome</keyword>
<feature type="region of interest" description="Disordered" evidence="1">
    <location>
        <begin position="114"/>
        <end position="141"/>
    </location>
</feature>
<organism evidence="2 3">
    <name type="scientific">Lolium multiflorum</name>
    <name type="common">Italian ryegrass</name>
    <name type="synonym">Lolium perenne subsp. multiflorum</name>
    <dbReference type="NCBI Taxonomy" id="4521"/>
    <lineage>
        <taxon>Eukaryota</taxon>
        <taxon>Viridiplantae</taxon>
        <taxon>Streptophyta</taxon>
        <taxon>Embryophyta</taxon>
        <taxon>Tracheophyta</taxon>
        <taxon>Spermatophyta</taxon>
        <taxon>Magnoliopsida</taxon>
        <taxon>Liliopsida</taxon>
        <taxon>Poales</taxon>
        <taxon>Poaceae</taxon>
        <taxon>BOP clade</taxon>
        <taxon>Pooideae</taxon>
        <taxon>Poodae</taxon>
        <taxon>Poeae</taxon>
        <taxon>Poeae Chloroplast Group 2 (Poeae type)</taxon>
        <taxon>Loliodinae</taxon>
        <taxon>Loliinae</taxon>
        <taxon>Lolium</taxon>
    </lineage>
</organism>